<organism evidence="3 4">
    <name type="scientific">Skermanella cutis</name>
    <dbReference type="NCBI Taxonomy" id="2775420"/>
    <lineage>
        <taxon>Bacteria</taxon>
        <taxon>Pseudomonadati</taxon>
        <taxon>Pseudomonadota</taxon>
        <taxon>Alphaproteobacteria</taxon>
        <taxon>Rhodospirillales</taxon>
        <taxon>Azospirillaceae</taxon>
        <taxon>Skermanella</taxon>
    </lineage>
</organism>
<dbReference type="GO" id="GO:0016787">
    <property type="term" value="F:hydrolase activity"/>
    <property type="evidence" value="ECO:0007669"/>
    <property type="project" value="UniProtKB-KW"/>
</dbReference>
<comment type="similarity">
    <text evidence="1">Belongs to the glycosyl hydrolase 16 family.</text>
</comment>
<protein>
    <submittedName>
        <fullName evidence="3">Glycoside hydrolase family 16 protein</fullName>
    </submittedName>
</protein>
<keyword evidence="3" id="KW-0614">Plasmid</keyword>
<dbReference type="PANTHER" id="PTHR10963:SF55">
    <property type="entry name" value="GLYCOSIDE HYDROLASE FAMILY 16 PROTEIN"/>
    <property type="match status" value="1"/>
</dbReference>
<dbReference type="Proteomes" id="UP000595197">
    <property type="component" value="Plasmid pTT6-1"/>
</dbReference>
<keyword evidence="3" id="KW-0378">Hydrolase</keyword>
<accession>A0ABX7BEC7</accession>
<evidence type="ECO:0000256" key="1">
    <source>
        <dbReference type="ARBA" id="ARBA00006865"/>
    </source>
</evidence>
<evidence type="ECO:0000259" key="2">
    <source>
        <dbReference type="PROSITE" id="PS51762"/>
    </source>
</evidence>
<feature type="domain" description="GH16" evidence="2">
    <location>
        <begin position="16"/>
        <end position="270"/>
    </location>
</feature>
<gene>
    <name evidence="3" type="ORF">IGS68_30400</name>
</gene>
<reference evidence="3" key="1">
    <citation type="submission" date="2021-02" db="EMBL/GenBank/DDBJ databases">
        <title>Skermanella TT6 skin isolate.</title>
        <authorList>
            <person name="Lee K."/>
            <person name="Ganzorig M."/>
        </authorList>
    </citation>
    <scope>NUCLEOTIDE SEQUENCE</scope>
    <source>
        <strain evidence="3">TT6</strain>
    </source>
</reference>
<evidence type="ECO:0000313" key="3">
    <source>
        <dbReference type="EMBL" id="QQP92769.1"/>
    </source>
</evidence>
<dbReference type="InterPro" id="IPR050546">
    <property type="entry name" value="Glycosyl_Hydrlase_16"/>
</dbReference>
<dbReference type="InterPro" id="IPR013320">
    <property type="entry name" value="ConA-like_dom_sf"/>
</dbReference>
<dbReference type="CDD" id="cd08023">
    <property type="entry name" value="GH16_laminarinase_like"/>
    <property type="match status" value="1"/>
</dbReference>
<dbReference type="PROSITE" id="PS51762">
    <property type="entry name" value="GH16_2"/>
    <property type="match status" value="1"/>
</dbReference>
<dbReference type="Pfam" id="PF00722">
    <property type="entry name" value="Glyco_hydro_16"/>
    <property type="match status" value="1"/>
</dbReference>
<name>A0ABX7BEC7_9PROT</name>
<dbReference type="PANTHER" id="PTHR10963">
    <property type="entry name" value="GLYCOSYL HYDROLASE-RELATED"/>
    <property type="match status" value="1"/>
</dbReference>
<geneLocation type="plasmid" evidence="3 4">
    <name>pTT6-1</name>
</geneLocation>
<proteinExistence type="inferred from homology"/>
<sequence>MTAAVAGFAVGASVQVRADVYPAESDGYRRTFAAEFDDPSLALPGPMFATSYVTWGGLRTLAGNQEAQLYIDETMPDVAKAGVGAFSIADGKLAIEARPTPEILMPSLGSKYISGMLTTEPSFRQRYGYFEIRARLPLGRGLWPAFWLVGDTHSEHLEIDVFEVLGHEPDRIYLTVKAPQRQIGYHEGFRPGIRTDHGFHRYGVEWTPDEVVFFLDGAELKRVNARLDVPMYMIVNLAVGGTWPGQPDKTTEFPARMEIDYIRAYRKLDGPEGKAAE</sequence>
<evidence type="ECO:0000313" key="4">
    <source>
        <dbReference type="Proteomes" id="UP000595197"/>
    </source>
</evidence>
<dbReference type="EMBL" id="CP067421">
    <property type="protein sequence ID" value="QQP92769.1"/>
    <property type="molecule type" value="Genomic_DNA"/>
</dbReference>
<dbReference type="InterPro" id="IPR000757">
    <property type="entry name" value="Beta-glucanase-like"/>
</dbReference>
<keyword evidence="4" id="KW-1185">Reference proteome</keyword>
<dbReference type="SUPFAM" id="SSF49899">
    <property type="entry name" value="Concanavalin A-like lectins/glucanases"/>
    <property type="match status" value="1"/>
</dbReference>
<dbReference type="RefSeq" id="WP_201081935.1">
    <property type="nucleotide sequence ID" value="NZ_CP067421.1"/>
</dbReference>
<dbReference type="Gene3D" id="2.60.120.200">
    <property type="match status" value="1"/>
</dbReference>